<sequence length="125" mass="14495">SSVHPSVRLVVYLLALRILCPPLFSLLASIVPRALLFHVPRLLLRNDHRCHVCLSFSQHTFCEQMHHQYCQTSRLRCTFLFSNSWPPNTNPLQMHNNTTILVLDYGEGIAFTRSFVKLQGCSMWR</sequence>
<dbReference type="AlphaFoldDB" id="A0A0P0VPN6"/>
<reference evidence="3" key="1">
    <citation type="journal article" date="2005" name="Nature">
        <title>The map-based sequence of the rice genome.</title>
        <authorList>
            <consortium name="International rice genome sequencing project (IRGSP)"/>
            <person name="Matsumoto T."/>
            <person name="Wu J."/>
            <person name="Kanamori H."/>
            <person name="Katayose Y."/>
            <person name="Fujisawa M."/>
            <person name="Namiki N."/>
            <person name="Mizuno H."/>
            <person name="Yamamoto K."/>
            <person name="Antonio B.A."/>
            <person name="Baba T."/>
            <person name="Sakata K."/>
            <person name="Nagamura Y."/>
            <person name="Aoki H."/>
            <person name="Arikawa K."/>
            <person name="Arita K."/>
            <person name="Bito T."/>
            <person name="Chiden Y."/>
            <person name="Fujitsuka N."/>
            <person name="Fukunaka R."/>
            <person name="Hamada M."/>
            <person name="Harada C."/>
            <person name="Hayashi A."/>
            <person name="Hijishita S."/>
            <person name="Honda M."/>
            <person name="Hosokawa S."/>
            <person name="Ichikawa Y."/>
            <person name="Idonuma A."/>
            <person name="Iijima M."/>
            <person name="Ikeda M."/>
            <person name="Ikeno M."/>
            <person name="Ito K."/>
            <person name="Ito S."/>
            <person name="Ito T."/>
            <person name="Ito Y."/>
            <person name="Ito Y."/>
            <person name="Iwabuchi A."/>
            <person name="Kamiya K."/>
            <person name="Karasawa W."/>
            <person name="Kurita K."/>
            <person name="Katagiri S."/>
            <person name="Kikuta A."/>
            <person name="Kobayashi H."/>
            <person name="Kobayashi N."/>
            <person name="Machita K."/>
            <person name="Maehara T."/>
            <person name="Masukawa M."/>
            <person name="Mizubayashi T."/>
            <person name="Mukai Y."/>
            <person name="Nagasaki H."/>
            <person name="Nagata Y."/>
            <person name="Naito S."/>
            <person name="Nakashima M."/>
            <person name="Nakama Y."/>
            <person name="Nakamichi Y."/>
            <person name="Nakamura M."/>
            <person name="Meguro A."/>
            <person name="Negishi M."/>
            <person name="Ohta I."/>
            <person name="Ohta T."/>
            <person name="Okamoto M."/>
            <person name="Ono N."/>
            <person name="Saji S."/>
            <person name="Sakaguchi M."/>
            <person name="Sakai K."/>
            <person name="Shibata M."/>
            <person name="Shimokawa T."/>
            <person name="Song J."/>
            <person name="Takazaki Y."/>
            <person name="Terasawa K."/>
            <person name="Tsugane M."/>
            <person name="Tsuji K."/>
            <person name="Ueda S."/>
            <person name="Waki K."/>
            <person name="Yamagata H."/>
            <person name="Yamamoto M."/>
            <person name="Yamamoto S."/>
            <person name="Yamane H."/>
            <person name="Yoshiki S."/>
            <person name="Yoshihara R."/>
            <person name="Yukawa K."/>
            <person name="Zhong H."/>
            <person name="Yano M."/>
            <person name="Yuan Q."/>
            <person name="Ouyang S."/>
            <person name="Liu J."/>
            <person name="Jones K.M."/>
            <person name="Gansberger K."/>
            <person name="Moffat K."/>
            <person name="Hill J."/>
            <person name="Bera J."/>
            <person name="Fadrosh D."/>
            <person name="Jin S."/>
            <person name="Johri S."/>
            <person name="Kim M."/>
            <person name="Overton L."/>
            <person name="Reardon M."/>
            <person name="Tsitrin T."/>
            <person name="Vuong H."/>
            <person name="Weaver B."/>
            <person name="Ciecko A."/>
            <person name="Tallon L."/>
            <person name="Jackson J."/>
            <person name="Pai G."/>
            <person name="Aken S.V."/>
            <person name="Utterback T."/>
            <person name="Reidmuller S."/>
            <person name="Feldblyum T."/>
            <person name="Hsiao J."/>
            <person name="Zismann V."/>
            <person name="Iobst S."/>
            <person name="de Vazeille A.R."/>
            <person name="Buell C.R."/>
            <person name="Ying K."/>
            <person name="Li Y."/>
            <person name="Lu T."/>
            <person name="Huang Y."/>
            <person name="Zhao Q."/>
            <person name="Feng Q."/>
            <person name="Zhang L."/>
            <person name="Zhu J."/>
            <person name="Weng Q."/>
            <person name="Mu J."/>
            <person name="Lu Y."/>
            <person name="Fan D."/>
            <person name="Liu Y."/>
            <person name="Guan J."/>
            <person name="Zhang Y."/>
            <person name="Yu S."/>
            <person name="Liu X."/>
            <person name="Zhang Y."/>
            <person name="Hong G."/>
            <person name="Han B."/>
            <person name="Choisne N."/>
            <person name="Demange N."/>
            <person name="Orjeda G."/>
            <person name="Samain S."/>
            <person name="Cattolico L."/>
            <person name="Pelletier E."/>
            <person name="Couloux A."/>
            <person name="Segurens B."/>
            <person name="Wincker P."/>
            <person name="D'Hont A."/>
            <person name="Scarpelli C."/>
            <person name="Weissenbach J."/>
            <person name="Salanoubat M."/>
            <person name="Quetier F."/>
            <person name="Yu Y."/>
            <person name="Kim H.R."/>
            <person name="Rambo T."/>
            <person name="Currie J."/>
            <person name="Collura K."/>
            <person name="Luo M."/>
            <person name="Yang T."/>
            <person name="Ammiraju J.S.S."/>
            <person name="Engler F."/>
            <person name="Soderlund C."/>
            <person name="Wing R.A."/>
            <person name="Palmer L.E."/>
            <person name="de la Bastide M."/>
            <person name="Spiegel L."/>
            <person name="Nascimento L."/>
            <person name="Zutavern T."/>
            <person name="O'Shaughnessy A."/>
            <person name="Dike S."/>
            <person name="Dedhia N."/>
            <person name="Preston R."/>
            <person name="Balija V."/>
            <person name="McCombie W.R."/>
            <person name="Chow T."/>
            <person name="Chen H."/>
            <person name="Chung M."/>
            <person name="Chen C."/>
            <person name="Shaw J."/>
            <person name="Wu H."/>
            <person name="Hsiao K."/>
            <person name="Chao Y."/>
            <person name="Chu M."/>
            <person name="Cheng C."/>
            <person name="Hour A."/>
            <person name="Lee P."/>
            <person name="Lin S."/>
            <person name="Lin Y."/>
            <person name="Liou J."/>
            <person name="Liu S."/>
            <person name="Hsing Y."/>
            <person name="Raghuvanshi S."/>
            <person name="Mohanty A."/>
            <person name="Bharti A.K."/>
            <person name="Gaur A."/>
            <person name="Gupta V."/>
            <person name="Kumar D."/>
            <person name="Ravi V."/>
            <person name="Vij S."/>
            <person name="Kapur A."/>
            <person name="Khurana P."/>
            <person name="Khurana P."/>
            <person name="Khurana J.P."/>
            <person name="Tyagi A.K."/>
            <person name="Gaikwad K."/>
            <person name="Singh A."/>
            <person name="Dalal V."/>
            <person name="Srivastava S."/>
            <person name="Dixit A."/>
            <person name="Pal A.K."/>
            <person name="Ghazi I.A."/>
            <person name="Yadav M."/>
            <person name="Pandit A."/>
            <person name="Bhargava A."/>
            <person name="Sureshbabu K."/>
            <person name="Batra K."/>
            <person name="Sharma T.R."/>
            <person name="Mohapatra T."/>
            <person name="Singh N.K."/>
            <person name="Messing J."/>
            <person name="Nelson A.B."/>
            <person name="Fuks G."/>
            <person name="Kavchok S."/>
            <person name="Keizer G."/>
            <person name="Linton E."/>
            <person name="Llaca V."/>
            <person name="Song R."/>
            <person name="Tanyolac B."/>
            <person name="Young S."/>
            <person name="Ho-Il K."/>
            <person name="Hahn J.H."/>
            <person name="Sangsakoo G."/>
            <person name="Vanavichit A."/>
            <person name="de Mattos Luiz.A.T."/>
            <person name="Zimmer P.D."/>
            <person name="Malone G."/>
            <person name="Dellagostin O."/>
            <person name="de Oliveira A.C."/>
            <person name="Bevan M."/>
            <person name="Bancroft I."/>
            <person name="Minx P."/>
            <person name="Cordum H."/>
            <person name="Wilson R."/>
            <person name="Cheng Z."/>
            <person name="Jin W."/>
            <person name="Jiang J."/>
            <person name="Leong S.A."/>
            <person name="Iwama H."/>
            <person name="Gojobori T."/>
            <person name="Itoh T."/>
            <person name="Niimura Y."/>
            <person name="Fujii Y."/>
            <person name="Habara T."/>
            <person name="Sakai H."/>
            <person name="Sato Y."/>
            <person name="Wilson G."/>
            <person name="Kumar K."/>
            <person name="McCouch S."/>
            <person name="Juretic N."/>
            <person name="Hoen D."/>
            <person name="Wright S."/>
            <person name="Bruskiewich R."/>
            <person name="Bureau T."/>
            <person name="Miyao A."/>
            <person name="Hirochika H."/>
            <person name="Nishikawa T."/>
            <person name="Kadowaki K."/>
            <person name="Sugiura M."/>
            <person name="Burr B."/>
            <person name="Sasaki T."/>
        </authorList>
    </citation>
    <scope>NUCLEOTIDE SEQUENCE [LARGE SCALE GENOMIC DNA]</scope>
    <source>
        <strain evidence="3">cv. Nipponbare</strain>
    </source>
</reference>
<feature type="non-terminal residue" evidence="2">
    <location>
        <position position="1"/>
    </location>
</feature>
<reference evidence="2 3" key="2">
    <citation type="journal article" date="2013" name="Plant Cell Physiol.">
        <title>Rice Annotation Project Database (RAP-DB): an integrative and interactive database for rice genomics.</title>
        <authorList>
            <person name="Sakai H."/>
            <person name="Lee S.S."/>
            <person name="Tanaka T."/>
            <person name="Numa H."/>
            <person name="Kim J."/>
            <person name="Kawahara Y."/>
            <person name="Wakimoto H."/>
            <person name="Yang C.C."/>
            <person name="Iwamoto M."/>
            <person name="Abe T."/>
            <person name="Yamada Y."/>
            <person name="Muto A."/>
            <person name="Inokuchi H."/>
            <person name="Ikemura T."/>
            <person name="Matsumoto T."/>
            <person name="Sasaki T."/>
            <person name="Itoh T."/>
        </authorList>
    </citation>
    <scope>NUCLEOTIDE SEQUENCE [LARGE SCALE GENOMIC DNA]</scope>
    <source>
        <strain evidence="3">cv. Nipponbare</strain>
    </source>
</reference>
<reference evidence="2 3" key="3">
    <citation type="journal article" date="2013" name="Rice">
        <title>Improvement of the Oryza sativa Nipponbare reference genome using next generation sequence and optical map data.</title>
        <authorList>
            <person name="Kawahara Y."/>
            <person name="de la Bastide M."/>
            <person name="Hamilton J.P."/>
            <person name="Kanamori H."/>
            <person name="McCombie W.R."/>
            <person name="Ouyang S."/>
            <person name="Schwartz D.C."/>
            <person name="Tanaka T."/>
            <person name="Wu J."/>
            <person name="Zhou S."/>
            <person name="Childs K.L."/>
            <person name="Davidson R.M."/>
            <person name="Lin H."/>
            <person name="Quesada-Ocampo L."/>
            <person name="Vaillancourt B."/>
            <person name="Sakai H."/>
            <person name="Lee S.S."/>
            <person name="Kim J."/>
            <person name="Numa H."/>
            <person name="Itoh T."/>
            <person name="Buell C.R."/>
            <person name="Matsumoto T."/>
        </authorList>
    </citation>
    <scope>NUCLEOTIDE SEQUENCE [LARGE SCALE GENOMIC DNA]</scope>
    <source>
        <strain evidence="3">cv. Nipponbare</strain>
    </source>
</reference>
<dbReference type="Gramene" id="Os02t0751100-02">
    <property type="protein sequence ID" value="Os02t0751100-02"/>
    <property type="gene ID" value="Os02g0751100"/>
</dbReference>
<keyword evidence="1" id="KW-0472">Membrane</keyword>
<name>A0A0P0VPN6_ORYSJ</name>
<accession>A0A0P0VPN6</accession>
<dbReference type="ExpressionAtlas" id="A0A0P0VPN6">
    <property type="expression patterns" value="baseline and differential"/>
</dbReference>
<organism evidence="2 3">
    <name type="scientific">Oryza sativa subsp. japonica</name>
    <name type="common">Rice</name>
    <dbReference type="NCBI Taxonomy" id="39947"/>
    <lineage>
        <taxon>Eukaryota</taxon>
        <taxon>Viridiplantae</taxon>
        <taxon>Streptophyta</taxon>
        <taxon>Embryophyta</taxon>
        <taxon>Tracheophyta</taxon>
        <taxon>Spermatophyta</taxon>
        <taxon>Magnoliopsida</taxon>
        <taxon>Liliopsida</taxon>
        <taxon>Poales</taxon>
        <taxon>Poaceae</taxon>
        <taxon>BOP clade</taxon>
        <taxon>Oryzoideae</taxon>
        <taxon>Oryzeae</taxon>
        <taxon>Oryzinae</taxon>
        <taxon>Oryza</taxon>
        <taxon>Oryza sativa</taxon>
    </lineage>
</organism>
<keyword evidence="3" id="KW-1185">Reference proteome</keyword>
<keyword evidence="1" id="KW-0812">Transmembrane</keyword>
<gene>
    <name evidence="2" type="ordered locus">Os02g0751100</name>
    <name evidence="2" type="ORF">OSNPB_020751100</name>
</gene>
<evidence type="ECO:0000256" key="1">
    <source>
        <dbReference type="SAM" id="Phobius"/>
    </source>
</evidence>
<evidence type="ECO:0000313" key="3">
    <source>
        <dbReference type="Proteomes" id="UP000059680"/>
    </source>
</evidence>
<dbReference type="EMBL" id="AP014958">
    <property type="protein sequence ID" value="BAS80948.1"/>
    <property type="molecule type" value="Genomic_DNA"/>
</dbReference>
<keyword evidence="1" id="KW-1133">Transmembrane helix</keyword>
<evidence type="ECO:0000313" key="2">
    <source>
        <dbReference type="EMBL" id="BAS80948.1"/>
    </source>
</evidence>
<dbReference type="Proteomes" id="UP000059680">
    <property type="component" value="Chromosome 2"/>
</dbReference>
<proteinExistence type="predicted"/>
<feature type="transmembrane region" description="Helical" evidence="1">
    <location>
        <begin position="12"/>
        <end position="36"/>
    </location>
</feature>
<protein>
    <submittedName>
        <fullName evidence="2">Os02g0751100 protein</fullName>
    </submittedName>
</protein>